<dbReference type="GO" id="GO:0016740">
    <property type="term" value="F:transferase activity"/>
    <property type="evidence" value="ECO:0007669"/>
    <property type="project" value="UniProtKB-KW"/>
</dbReference>
<dbReference type="AlphaFoldDB" id="A0A5J6MIX2"/>
<dbReference type="Pfam" id="PF00132">
    <property type="entry name" value="Hexapep"/>
    <property type="match status" value="1"/>
</dbReference>
<dbReference type="InterPro" id="IPR017694">
    <property type="entry name" value="Phosphonate_tfrase_rpt"/>
</dbReference>
<dbReference type="RefSeq" id="WP_191908094.1">
    <property type="nucleotide sequence ID" value="NZ_CP042906.1"/>
</dbReference>
<accession>A0A5J6MIX2</accession>
<dbReference type="NCBIfam" id="TIGR03308">
    <property type="entry name" value="phn_thr-fam"/>
    <property type="match status" value="1"/>
</dbReference>
<evidence type="ECO:0000313" key="3">
    <source>
        <dbReference type="EMBL" id="QEX17512.1"/>
    </source>
</evidence>
<reference evidence="3 4" key="1">
    <citation type="submission" date="2019-08" db="EMBL/GenBank/DDBJ databases">
        <title>Hyperibacter terrae gen. nov., sp. nov. and Hyperibacter viscosus sp. nov., two new members in the family Rhodospirillaceae isolated from the rhizosphere of Hypericum perforatum.</title>
        <authorList>
            <person name="Noviana Z."/>
        </authorList>
    </citation>
    <scope>NUCLEOTIDE SEQUENCE [LARGE SCALE GENOMIC DNA]</scope>
    <source>
        <strain evidence="3 4">R5913</strain>
    </source>
</reference>
<organism evidence="3 4">
    <name type="scientific">Hypericibacter terrae</name>
    <dbReference type="NCBI Taxonomy" id="2602015"/>
    <lineage>
        <taxon>Bacteria</taxon>
        <taxon>Pseudomonadati</taxon>
        <taxon>Pseudomonadota</taxon>
        <taxon>Alphaproteobacteria</taxon>
        <taxon>Rhodospirillales</taxon>
        <taxon>Dongiaceae</taxon>
        <taxon>Hypericibacter</taxon>
    </lineage>
</organism>
<evidence type="ECO:0000256" key="1">
    <source>
        <dbReference type="ARBA" id="ARBA00007274"/>
    </source>
</evidence>
<comment type="similarity">
    <text evidence="1">Belongs to the transferase hexapeptide repeat family.</text>
</comment>
<dbReference type="PANTHER" id="PTHR43300">
    <property type="entry name" value="ACETYLTRANSFERASE"/>
    <property type="match status" value="1"/>
</dbReference>
<dbReference type="InterPro" id="IPR001451">
    <property type="entry name" value="Hexapep"/>
</dbReference>
<keyword evidence="3" id="KW-0808">Transferase</keyword>
<proteinExistence type="inferred from homology"/>
<protein>
    <submittedName>
        <fullName evidence="3">Acetyltransferase</fullName>
    </submittedName>
</protein>
<name>A0A5J6MIX2_9PROT</name>
<dbReference type="PANTHER" id="PTHR43300:SF11">
    <property type="entry name" value="ACETYLTRANSFERASE RV3034C-RELATED"/>
    <property type="match status" value="1"/>
</dbReference>
<dbReference type="EMBL" id="CP042906">
    <property type="protein sequence ID" value="QEX17512.1"/>
    <property type="molecule type" value="Genomic_DNA"/>
</dbReference>
<feature type="region of interest" description="Disordered" evidence="2">
    <location>
        <begin position="1"/>
        <end position="20"/>
    </location>
</feature>
<dbReference type="InterPro" id="IPR011004">
    <property type="entry name" value="Trimer_LpxA-like_sf"/>
</dbReference>
<gene>
    <name evidence="3" type="ORF">FRZ44_28120</name>
</gene>
<dbReference type="KEGG" id="htq:FRZ44_28120"/>
<evidence type="ECO:0000256" key="2">
    <source>
        <dbReference type="SAM" id="MobiDB-lite"/>
    </source>
</evidence>
<dbReference type="CDD" id="cd03349">
    <property type="entry name" value="LbH_XAT"/>
    <property type="match status" value="1"/>
</dbReference>
<evidence type="ECO:0000313" key="4">
    <source>
        <dbReference type="Proteomes" id="UP000326202"/>
    </source>
</evidence>
<dbReference type="SUPFAM" id="SSF51161">
    <property type="entry name" value="Trimeric LpxA-like enzymes"/>
    <property type="match status" value="1"/>
</dbReference>
<dbReference type="Gene3D" id="2.160.10.10">
    <property type="entry name" value="Hexapeptide repeat proteins"/>
    <property type="match status" value="1"/>
</dbReference>
<sequence>MIALEQGQPEHPWGEGRSMTEAPMLHPTAIVKTSRFGPWTYVGPRSQLLEVDFRDWSYTARDVEIFNADVGKFCNLAAGVRLNPTNHPMERATLHHFTYRSRSHHFADADDPEVFAWRRAHKVLIGPDVWIGHNAIVLPGRSVGTGAAIGAGSVVTKDVPDYMIVAGNPARPLRRRVDEATEARLKAIAWWDWSPARLRASLQDFRTLGATRFAEKYSRPEIMAEMPA</sequence>
<keyword evidence="4" id="KW-1185">Reference proteome</keyword>
<dbReference type="Proteomes" id="UP000326202">
    <property type="component" value="Chromosome"/>
</dbReference>
<dbReference type="InterPro" id="IPR050179">
    <property type="entry name" value="Trans_hexapeptide_repeat"/>
</dbReference>